<feature type="transmembrane region" description="Helical" evidence="9">
    <location>
        <begin position="78"/>
        <end position="98"/>
    </location>
</feature>
<dbReference type="GO" id="GO:0034040">
    <property type="term" value="F:ATPase-coupled lipid transmembrane transporter activity"/>
    <property type="evidence" value="ECO:0007669"/>
    <property type="project" value="TreeGrafter"/>
</dbReference>
<dbReference type="InterPro" id="IPR027417">
    <property type="entry name" value="P-loop_NTPase"/>
</dbReference>
<keyword evidence="8 9" id="KW-0472">Membrane</keyword>
<feature type="transmembrane region" description="Helical" evidence="9">
    <location>
        <begin position="182"/>
        <end position="205"/>
    </location>
</feature>
<dbReference type="InterPro" id="IPR003439">
    <property type="entry name" value="ABC_transporter-like_ATP-bd"/>
</dbReference>
<accession>A2CCT8</accession>
<dbReference type="FunFam" id="3.40.50.300:FF:000299">
    <property type="entry name" value="ABC transporter ATP-binding protein/permease"/>
    <property type="match status" value="1"/>
</dbReference>
<keyword evidence="4 9" id="KW-0812">Transmembrane</keyword>
<dbReference type="Gene3D" id="3.40.50.300">
    <property type="entry name" value="P-loop containing nucleotide triphosphate hydrolases"/>
    <property type="match status" value="1"/>
</dbReference>
<feature type="domain" description="ABC transporter" evidence="10">
    <location>
        <begin position="365"/>
        <end position="602"/>
    </location>
</feature>
<dbReference type="InterPro" id="IPR017871">
    <property type="entry name" value="ABC_transporter-like_CS"/>
</dbReference>
<keyword evidence="7 9" id="KW-1133">Transmembrane helix</keyword>
<feature type="domain" description="ABC transmembrane type-1" evidence="11">
    <location>
        <begin position="27"/>
        <end position="327"/>
    </location>
</feature>
<dbReference type="SUPFAM" id="SSF52540">
    <property type="entry name" value="P-loop containing nucleoside triphosphate hydrolases"/>
    <property type="match status" value="1"/>
</dbReference>
<evidence type="ECO:0000256" key="4">
    <source>
        <dbReference type="ARBA" id="ARBA00022692"/>
    </source>
</evidence>
<dbReference type="Proteomes" id="UP000002274">
    <property type="component" value="Chromosome"/>
</dbReference>
<gene>
    <name evidence="12" type="ordered locus">P9303_25671</name>
</gene>
<dbReference type="PANTHER" id="PTHR24221:SF654">
    <property type="entry name" value="ATP-BINDING CASSETTE SUB-FAMILY B MEMBER 6"/>
    <property type="match status" value="1"/>
</dbReference>
<evidence type="ECO:0000313" key="12">
    <source>
        <dbReference type="EMBL" id="ABM79298.1"/>
    </source>
</evidence>
<dbReference type="GO" id="GO:0140359">
    <property type="term" value="F:ABC-type transporter activity"/>
    <property type="evidence" value="ECO:0007669"/>
    <property type="project" value="InterPro"/>
</dbReference>
<dbReference type="BioCyc" id="PMAR59922:G1G80-2252-MONOMER"/>
<dbReference type="SUPFAM" id="SSF90123">
    <property type="entry name" value="ABC transporter transmembrane region"/>
    <property type="match status" value="1"/>
</dbReference>
<evidence type="ECO:0000256" key="9">
    <source>
        <dbReference type="SAM" id="Phobius"/>
    </source>
</evidence>
<feature type="transmembrane region" description="Helical" evidence="9">
    <location>
        <begin position="152"/>
        <end position="176"/>
    </location>
</feature>
<evidence type="ECO:0000256" key="8">
    <source>
        <dbReference type="ARBA" id="ARBA00023136"/>
    </source>
</evidence>
<dbReference type="Pfam" id="PF00005">
    <property type="entry name" value="ABC_tran"/>
    <property type="match status" value="1"/>
</dbReference>
<comment type="subcellular location">
    <subcellularLocation>
        <location evidence="1">Cell membrane</location>
        <topology evidence="1">Multi-pass membrane protein</topology>
    </subcellularLocation>
</comment>
<organism evidence="12 13">
    <name type="scientific">Prochlorococcus marinus (strain MIT 9303)</name>
    <dbReference type="NCBI Taxonomy" id="59922"/>
    <lineage>
        <taxon>Bacteria</taxon>
        <taxon>Bacillati</taxon>
        <taxon>Cyanobacteriota</taxon>
        <taxon>Cyanophyceae</taxon>
        <taxon>Synechococcales</taxon>
        <taxon>Prochlorococcaceae</taxon>
        <taxon>Prochlorococcus</taxon>
    </lineage>
</organism>
<dbReference type="STRING" id="59922.P9303_25671"/>
<evidence type="ECO:0000256" key="7">
    <source>
        <dbReference type="ARBA" id="ARBA00022989"/>
    </source>
</evidence>
<evidence type="ECO:0000259" key="10">
    <source>
        <dbReference type="PROSITE" id="PS50893"/>
    </source>
</evidence>
<keyword evidence="2" id="KW-0813">Transport</keyword>
<dbReference type="InterPro" id="IPR039421">
    <property type="entry name" value="Type_1_exporter"/>
</dbReference>
<keyword evidence="3" id="KW-1003">Cell membrane</keyword>
<reference evidence="12 13" key="1">
    <citation type="journal article" date="2007" name="PLoS Genet.">
        <title>Patterns and implications of gene gain and loss in the evolution of Prochlorococcus.</title>
        <authorList>
            <person name="Kettler G.C."/>
            <person name="Martiny A.C."/>
            <person name="Huang K."/>
            <person name="Zucker J."/>
            <person name="Coleman M.L."/>
            <person name="Rodrigue S."/>
            <person name="Chen F."/>
            <person name="Lapidus A."/>
            <person name="Ferriera S."/>
            <person name="Johnson J."/>
            <person name="Steglich C."/>
            <person name="Church G.M."/>
            <person name="Richardson P."/>
            <person name="Chisholm S.W."/>
        </authorList>
    </citation>
    <scope>NUCLEOTIDE SEQUENCE [LARGE SCALE GENOMIC DNA]</scope>
    <source>
        <strain evidence="12 13">MIT 9303</strain>
    </source>
</reference>
<evidence type="ECO:0000256" key="6">
    <source>
        <dbReference type="ARBA" id="ARBA00022840"/>
    </source>
</evidence>
<dbReference type="RefSeq" id="WP_011827142.1">
    <property type="nucleotide sequence ID" value="NC_008820.1"/>
</dbReference>
<dbReference type="Gene3D" id="1.20.1560.10">
    <property type="entry name" value="ABC transporter type 1, transmembrane domain"/>
    <property type="match status" value="1"/>
</dbReference>
<feature type="transmembrane region" description="Helical" evidence="9">
    <location>
        <begin position="25"/>
        <end position="48"/>
    </location>
</feature>
<evidence type="ECO:0000313" key="13">
    <source>
        <dbReference type="Proteomes" id="UP000002274"/>
    </source>
</evidence>
<dbReference type="GO" id="GO:0016887">
    <property type="term" value="F:ATP hydrolysis activity"/>
    <property type="evidence" value="ECO:0007669"/>
    <property type="project" value="InterPro"/>
</dbReference>
<name>A2CCT8_PROM3</name>
<dbReference type="InterPro" id="IPR036640">
    <property type="entry name" value="ABC1_TM_sf"/>
</dbReference>
<evidence type="ECO:0000256" key="1">
    <source>
        <dbReference type="ARBA" id="ARBA00004651"/>
    </source>
</evidence>
<dbReference type="GO" id="GO:0005524">
    <property type="term" value="F:ATP binding"/>
    <property type="evidence" value="ECO:0007669"/>
    <property type="project" value="UniProtKB-KW"/>
</dbReference>
<proteinExistence type="predicted"/>
<dbReference type="AlphaFoldDB" id="A2CCT8"/>
<dbReference type="PROSITE" id="PS00211">
    <property type="entry name" value="ABC_TRANSPORTER_1"/>
    <property type="match status" value="1"/>
</dbReference>
<dbReference type="KEGG" id="pmf:P9303_25671"/>
<evidence type="ECO:0000256" key="5">
    <source>
        <dbReference type="ARBA" id="ARBA00022741"/>
    </source>
</evidence>
<dbReference type="GO" id="GO:0005886">
    <property type="term" value="C:plasma membrane"/>
    <property type="evidence" value="ECO:0007669"/>
    <property type="project" value="UniProtKB-SubCell"/>
</dbReference>
<dbReference type="PROSITE" id="PS50893">
    <property type="entry name" value="ABC_TRANSPORTER_2"/>
    <property type="match status" value="1"/>
</dbReference>
<dbReference type="InterPro" id="IPR003593">
    <property type="entry name" value="AAA+_ATPase"/>
</dbReference>
<protein>
    <submittedName>
        <fullName evidence="12">Putative ABC transporter</fullName>
    </submittedName>
</protein>
<dbReference type="HOGENOM" id="CLU_000604_84_3_3"/>
<evidence type="ECO:0000256" key="3">
    <source>
        <dbReference type="ARBA" id="ARBA00022475"/>
    </source>
</evidence>
<dbReference type="PANTHER" id="PTHR24221">
    <property type="entry name" value="ATP-BINDING CASSETTE SUB-FAMILY B"/>
    <property type="match status" value="1"/>
</dbReference>
<dbReference type="InterPro" id="IPR011527">
    <property type="entry name" value="ABC1_TM_dom"/>
</dbReference>
<evidence type="ECO:0000256" key="2">
    <source>
        <dbReference type="ARBA" id="ARBA00022448"/>
    </source>
</evidence>
<keyword evidence="6" id="KW-0067">ATP-binding</keyword>
<keyword evidence="5" id="KW-0547">Nucleotide-binding</keyword>
<dbReference type="Pfam" id="PF00664">
    <property type="entry name" value="ABC_membrane"/>
    <property type="match status" value="1"/>
</dbReference>
<dbReference type="EMBL" id="CP000554">
    <property type="protein sequence ID" value="ABM79298.1"/>
    <property type="molecule type" value="Genomic_DNA"/>
</dbReference>
<dbReference type="PROSITE" id="PS50929">
    <property type="entry name" value="ABC_TM1F"/>
    <property type="match status" value="1"/>
</dbReference>
<evidence type="ECO:0000259" key="11">
    <source>
        <dbReference type="PROSITE" id="PS50929"/>
    </source>
</evidence>
<sequence length="605" mass="67312">MLLQSQTWKELRELLRQLPSKRINLLILVLLASFFQGLLDMLLVGLLARLVGVMSGATLHDRIPGIRFFGGGILDQTGWLLGLLIASFWFTSAIRFGVSLMQSMLSAEIWTDLVNKVYANLMLQRYEFFTHNRTAHLSERFNRILNRVSTTVVTPLITIVGNTLSVLVLLVGVVFVLGWNAFLIFVLMLAAYSLASKIITPYLRLATKQKVRYSRRINLLLMESLRSMRDVQIYSADEFFVGRFSRDGAVAKRYDRLSKLLPDVPRFIIEPAGITILFLVGLAPALLAGDTEKIREAVPMLAAVLVTLLRISSPLQSMFRSINKLRGGLPEIKDALKLLSMTPDRLVLSSPGVPTPEGVMPRRFIELEGVGFTYGGTEKEVLRDVNLTIPVGSRIALVGRTGSGKSTLAHLLLGLFLPTRGELSLDGVPLNEEEVPAWQANCALVPQDIRLLDASIRENIAFGQDLESINDDDVWVALEAAQFDDYVSQMPYGLFTMVGENGVKLSGGQRQRLSLARAFFRKAKVLVLDEATSALDNKTEHDVLQALDLIGRRCTTIVIAHRLTTVKKCDRIYELQDGCIKASGDYETLCSSSSTFREMTRFETA</sequence>
<feature type="transmembrane region" description="Helical" evidence="9">
    <location>
        <begin position="267"/>
        <end position="288"/>
    </location>
</feature>
<dbReference type="SMART" id="SM00382">
    <property type="entry name" value="AAA"/>
    <property type="match status" value="1"/>
</dbReference>